<sequence length="461" mass="50447">MKSLRLSPSYLRVPLTVSFAILLASCGGGSGESSGSENGTTRSGAELTQADTYAARKIKNPKTAPAPTPTPAPAPAPEPVPSTPPADGGRVVSPEFFGMHLAAQTYEGWPSVKFAIQRTWDSWPGVAWSELNPSPGVYKWDSLDSLVNDSIAHGVDLVYTFGYVPQWASTNKTGNCDGAGAGSCYAPETQAWRDFVTQITQRYKGKIKYWEIWNEPNAGNFWKGSHAQLVDMSREAYPIIKNSGGTVLSPSPQGTASHTWIDGFLAAGGKSYFDILTFHGYLYGPPEYLNALVANIRAVQSKHGVSSKPLWDTEHSWGDKTWPMGGDQDQQSAWLARYVVLSFFHGIERSFWYGWEHFNWGSLFDRTTDTILKPGIAYREVYNWMIGSSFHPCQSSNNVYQCRITRADGYEGLIVWNGNGQSAFSVPAGYVRARTIDASSSAISAGQAINIGIKPLLLENK</sequence>
<evidence type="ECO:0000256" key="1">
    <source>
        <dbReference type="SAM" id="MobiDB-lite"/>
    </source>
</evidence>
<evidence type="ECO:0000313" key="4">
    <source>
        <dbReference type="Proteomes" id="UP001225596"/>
    </source>
</evidence>
<gene>
    <name evidence="3" type="ORF">Q8A64_04745</name>
</gene>
<keyword evidence="4" id="KW-1185">Reference proteome</keyword>
<feature type="region of interest" description="Disordered" evidence="1">
    <location>
        <begin position="60"/>
        <end position="89"/>
    </location>
</feature>
<dbReference type="EMBL" id="JAUYVH010000002">
    <property type="protein sequence ID" value="MDQ9169716.1"/>
    <property type="molecule type" value="Genomic_DNA"/>
</dbReference>
<feature type="domain" description="Asl1-like glycosyl hydrolase catalytic" evidence="2">
    <location>
        <begin position="189"/>
        <end position="354"/>
    </location>
</feature>
<dbReference type="Proteomes" id="UP001225596">
    <property type="component" value="Unassembled WGS sequence"/>
</dbReference>
<dbReference type="PANTHER" id="PTHR12631:SF10">
    <property type="entry name" value="BETA-XYLOSIDASE-LIKE PROTEIN-RELATED"/>
    <property type="match status" value="1"/>
</dbReference>
<comment type="caution">
    <text evidence="3">The sequence shown here is derived from an EMBL/GenBank/DDBJ whole genome shotgun (WGS) entry which is preliminary data.</text>
</comment>
<dbReference type="PROSITE" id="PS51257">
    <property type="entry name" value="PROKAR_LIPOPROTEIN"/>
    <property type="match status" value="1"/>
</dbReference>
<dbReference type="RefSeq" id="WP_338435650.1">
    <property type="nucleotide sequence ID" value="NZ_JAUYVH010000002.1"/>
</dbReference>
<evidence type="ECO:0000259" key="2">
    <source>
        <dbReference type="Pfam" id="PF11790"/>
    </source>
</evidence>
<dbReference type="InterPro" id="IPR024655">
    <property type="entry name" value="Asl1_glyco_hydro_catalytic"/>
</dbReference>
<dbReference type="PANTHER" id="PTHR12631">
    <property type="entry name" value="ALPHA-L-IDURONIDASE"/>
    <property type="match status" value="1"/>
</dbReference>
<proteinExistence type="predicted"/>
<name>A0ABU1BNW5_9BURK</name>
<feature type="compositionally biased region" description="Pro residues" evidence="1">
    <location>
        <begin position="64"/>
        <end position="84"/>
    </location>
</feature>
<accession>A0ABU1BNW5</accession>
<dbReference type="Pfam" id="PF11790">
    <property type="entry name" value="Glyco_hydro_cc"/>
    <property type="match status" value="1"/>
</dbReference>
<dbReference type="Gene3D" id="3.20.20.80">
    <property type="entry name" value="Glycosidases"/>
    <property type="match status" value="1"/>
</dbReference>
<dbReference type="InterPro" id="IPR051923">
    <property type="entry name" value="Glycosyl_Hydrolase_39"/>
</dbReference>
<evidence type="ECO:0000313" key="3">
    <source>
        <dbReference type="EMBL" id="MDQ9169716.1"/>
    </source>
</evidence>
<dbReference type="SUPFAM" id="SSF51445">
    <property type="entry name" value="(Trans)glycosidases"/>
    <property type="match status" value="1"/>
</dbReference>
<dbReference type="InterPro" id="IPR017853">
    <property type="entry name" value="GH"/>
</dbReference>
<organism evidence="3 4">
    <name type="scientific">Keguizhuia sedimenti</name>
    <dbReference type="NCBI Taxonomy" id="3064264"/>
    <lineage>
        <taxon>Bacteria</taxon>
        <taxon>Pseudomonadati</taxon>
        <taxon>Pseudomonadota</taxon>
        <taxon>Betaproteobacteria</taxon>
        <taxon>Burkholderiales</taxon>
        <taxon>Oxalobacteraceae</taxon>
        <taxon>Keguizhuia</taxon>
    </lineage>
</organism>
<protein>
    <recommendedName>
        <fullName evidence="2">Asl1-like glycosyl hydrolase catalytic domain-containing protein</fullName>
    </recommendedName>
</protein>
<reference evidence="3 4" key="1">
    <citation type="submission" date="2023-08" db="EMBL/GenBank/DDBJ databases">
        <title>Oxalobacteraceae gen .nov., isolated from river sludge outside the plant.</title>
        <authorList>
            <person name="Zhao S.Y."/>
        </authorList>
    </citation>
    <scope>NUCLEOTIDE SEQUENCE [LARGE SCALE GENOMIC DNA]</scope>
    <source>
        <strain evidence="3 4">R-40</strain>
    </source>
</reference>